<dbReference type="Pfam" id="PF05910">
    <property type="entry name" value="DUF868"/>
    <property type="match status" value="1"/>
</dbReference>
<dbReference type="PANTHER" id="PTHR31972:SF54">
    <property type="entry name" value="KINESIN-LIKE PROTEIN (DUF868)"/>
    <property type="match status" value="1"/>
</dbReference>
<name>A0A6P5WLE2_DURZI</name>
<evidence type="ECO:0000313" key="2">
    <source>
        <dbReference type="RefSeq" id="XP_022716587.1"/>
    </source>
</evidence>
<dbReference type="Proteomes" id="UP000515121">
    <property type="component" value="Unplaced"/>
</dbReference>
<dbReference type="KEGG" id="dzi:111275498"/>
<evidence type="ECO:0000313" key="1">
    <source>
        <dbReference type="Proteomes" id="UP000515121"/>
    </source>
</evidence>
<dbReference type="AlphaFoldDB" id="A0A6P5WLE2"/>
<accession>A0A6P5WLE2</accession>
<protein>
    <submittedName>
        <fullName evidence="2">Uncharacterized protein LOC111275498</fullName>
    </submittedName>
</protein>
<sequence length="313" mass="35753">MLNNLERAALPNISRPPAPAEKQKENQVTADNAAQCSVTSIYHANIADLYRKVTATWSKILANHSFIINVENPSDDQSRCTCKIDLKAWQFWGRKGLKSLEVDANRVDIYWDFRQAKFSGICPEPCSDYYVAIVSGEEVALVLGDMKIDAFKRTNKRPSLIDPTLMCKKEHICGKKLFCSKLKLDEGKHEHFIMIENSLCGSDDPEMWVCIDATTVIRIMNLHWRFRGNEIVTVNKTPIQIFWDVHDWLYNNSGSSHGLFIFTPGAPDYSSVHSDSDYRNSITGDDGCHIYDVPRESQSIPKFCYVLYTWKIE</sequence>
<reference evidence="2" key="1">
    <citation type="submission" date="2025-08" db="UniProtKB">
        <authorList>
            <consortium name="RefSeq"/>
        </authorList>
    </citation>
    <scope>IDENTIFICATION</scope>
    <source>
        <tissue evidence="2">Fruit stalk</tissue>
    </source>
</reference>
<gene>
    <name evidence="2" type="primary">LOC111275498</name>
</gene>
<dbReference type="PANTHER" id="PTHR31972">
    <property type="entry name" value="EXPRESSED PROTEIN"/>
    <property type="match status" value="1"/>
</dbReference>
<organism evidence="1 2">
    <name type="scientific">Durio zibethinus</name>
    <name type="common">Durian</name>
    <dbReference type="NCBI Taxonomy" id="66656"/>
    <lineage>
        <taxon>Eukaryota</taxon>
        <taxon>Viridiplantae</taxon>
        <taxon>Streptophyta</taxon>
        <taxon>Embryophyta</taxon>
        <taxon>Tracheophyta</taxon>
        <taxon>Spermatophyta</taxon>
        <taxon>Magnoliopsida</taxon>
        <taxon>eudicotyledons</taxon>
        <taxon>Gunneridae</taxon>
        <taxon>Pentapetalae</taxon>
        <taxon>rosids</taxon>
        <taxon>malvids</taxon>
        <taxon>Malvales</taxon>
        <taxon>Malvaceae</taxon>
        <taxon>Helicteroideae</taxon>
        <taxon>Durio</taxon>
    </lineage>
</organism>
<proteinExistence type="predicted"/>
<keyword evidence="1" id="KW-1185">Reference proteome</keyword>
<dbReference type="GeneID" id="111275498"/>
<dbReference type="OrthoDB" id="731074at2759"/>
<dbReference type="RefSeq" id="XP_022716587.1">
    <property type="nucleotide sequence ID" value="XM_022860852.1"/>
</dbReference>
<dbReference type="InterPro" id="IPR008586">
    <property type="entry name" value="DUF868_pln"/>
</dbReference>